<evidence type="ECO:0000313" key="4">
    <source>
        <dbReference type="Proteomes" id="UP000246077"/>
    </source>
</evidence>
<feature type="region of interest" description="Disordered" evidence="1">
    <location>
        <begin position="54"/>
        <end position="76"/>
    </location>
</feature>
<dbReference type="Pfam" id="PF09250">
    <property type="entry name" value="Prim-Pol"/>
    <property type="match status" value="1"/>
</dbReference>
<dbReference type="SUPFAM" id="SSF52540">
    <property type="entry name" value="P-loop containing nucleoside triphosphate hydrolases"/>
    <property type="match status" value="1"/>
</dbReference>
<evidence type="ECO:0000256" key="1">
    <source>
        <dbReference type="SAM" id="MobiDB-lite"/>
    </source>
</evidence>
<dbReference type="Proteomes" id="UP000246077">
    <property type="component" value="Unassembled WGS sequence"/>
</dbReference>
<accession>A0A317E4W3</accession>
<keyword evidence="4" id="KW-1185">Reference proteome</keyword>
<dbReference type="EMBL" id="QGLF01000002">
    <property type="protein sequence ID" value="PWR21691.1"/>
    <property type="molecule type" value="Genomic_DNA"/>
</dbReference>
<dbReference type="Pfam" id="PF13481">
    <property type="entry name" value="AAA_25"/>
    <property type="match status" value="1"/>
</dbReference>
<evidence type="ECO:0000259" key="2">
    <source>
        <dbReference type="SMART" id="SM00943"/>
    </source>
</evidence>
<name>A0A317E4W3_9PROT</name>
<dbReference type="Gene3D" id="3.40.50.300">
    <property type="entry name" value="P-loop containing nucleotide triphosphate hydrolases"/>
    <property type="match status" value="1"/>
</dbReference>
<sequence length="704" mass="75778">MSNEKSAAGGTAALFQTTHFNNVIVAENPSKLNALTGSVCHQAAMGGRWLRTIPIQPGTKRPGRSNRDGFPGWNKPWNQAQYEGQAAGWTAPAYKDFGVGVRCGPGDVGGGVFGLDLDALDEPLAAAWRAAAERELGATPFVRIGRAPKLLMVYRLAGEAVPAKLSLSKGEETAGVEFLFSGRQFVGSGVHPDTGKPYFWEDEAIFDARPEDVPSITLAQLETFREEARRAGEALGWRAPEGGQALAPAGPGRPTLPYQTVAEIVAAIEAGKLGAPGRRHDAALDIGLWAGRRRLDQSPFELAELEWEIETWGDGHIRTFRNGFEMGLKLRPDEAVERALLEQALNAVDLPTLPAPAAPAASAPRVVAASEWAGRAVVPARRLWWVMPRGRVTELIADGSSGKTTLAIQLALATARGEDEFLGVPMEAQGPAFLILAENDEDESHREMSKLAGGADRLADLDNRFHSFNLAGWDAALVREARHGIGPTARWREIETACANIHPVLIVFDAAADLFDASENDRAQVRHFMRALTALAMQYDAAVLLLRHPSRAGMRDGDGGGGSTAWRNSARASLTLEGDAKDPDRRVLTVRKANRSRAGEAIALRWTQGGYAATGDGKTLTDDRMKEVEAEFLALFERHSGRGLSASHTHPAGAPHIFAAQSATTSKAEFATAQERLISAERIKVVTEGPDSKRRQRLAWGAGQ</sequence>
<dbReference type="InterPro" id="IPR027417">
    <property type="entry name" value="P-loop_NTPase"/>
</dbReference>
<protein>
    <recommendedName>
        <fullName evidence="2">DNA primase/polymerase bifunctional N-terminal domain-containing protein</fullName>
    </recommendedName>
</protein>
<evidence type="ECO:0000313" key="3">
    <source>
        <dbReference type="EMBL" id="PWR21691.1"/>
    </source>
</evidence>
<dbReference type="RefSeq" id="WP_109920336.1">
    <property type="nucleotide sequence ID" value="NZ_QGLF01000002.1"/>
</dbReference>
<dbReference type="OrthoDB" id="123525at2"/>
<comment type="caution">
    <text evidence="3">The sequence shown here is derived from an EMBL/GenBank/DDBJ whole genome shotgun (WGS) entry which is preliminary data.</text>
</comment>
<proteinExistence type="predicted"/>
<dbReference type="SMART" id="SM00943">
    <property type="entry name" value="Prim-Pol"/>
    <property type="match status" value="1"/>
</dbReference>
<gene>
    <name evidence="3" type="ORF">DKG75_06745</name>
</gene>
<feature type="domain" description="DNA primase/polymerase bifunctional N-terminal" evidence="2">
    <location>
        <begin position="43"/>
        <end position="217"/>
    </location>
</feature>
<organism evidence="3 4">
    <name type="scientific">Zavarzinia compransoris</name>
    <dbReference type="NCBI Taxonomy" id="1264899"/>
    <lineage>
        <taxon>Bacteria</taxon>
        <taxon>Pseudomonadati</taxon>
        <taxon>Pseudomonadota</taxon>
        <taxon>Alphaproteobacteria</taxon>
        <taxon>Rhodospirillales</taxon>
        <taxon>Zavarziniaceae</taxon>
        <taxon>Zavarzinia</taxon>
    </lineage>
</organism>
<dbReference type="AlphaFoldDB" id="A0A317E4W3"/>
<reference evidence="4" key="1">
    <citation type="submission" date="2018-05" db="EMBL/GenBank/DDBJ databases">
        <title>Zavarzinia sp. HR-AS.</title>
        <authorList>
            <person name="Lee Y."/>
            <person name="Jeon C.O."/>
        </authorList>
    </citation>
    <scope>NUCLEOTIDE SEQUENCE [LARGE SCALE GENOMIC DNA]</scope>
    <source>
        <strain evidence="4">DSM 1231</strain>
    </source>
</reference>
<dbReference type="InterPro" id="IPR015330">
    <property type="entry name" value="DNA_primase/pol_bifunc_N"/>
</dbReference>